<evidence type="ECO:0000313" key="13">
    <source>
        <dbReference type="Proteomes" id="UP000019763"/>
    </source>
</evidence>
<gene>
    <name evidence="12" type="ORF">GNI_013830</name>
</gene>
<dbReference type="GO" id="GO:0016192">
    <property type="term" value="P:vesicle-mediated transport"/>
    <property type="evidence" value="ECO:0007669"/>
    <property type="project" value="UniProtKB-KW"/>
</dbReference>
<reference evidence="12" key="1">
    <citation type="submission" date="2013-12" db="EMBL/GenBank/DDBJ databases">
        <authorList>
            <person name="Omoto C.K."/>
            <person name="Sibley D."/>
            <person name="Venepally P."/>
            <person name="Hadjithomas M."/>
            <person name="Karamycheva S."/>
            <person name="Brunk B."/>
            <person name="Roos D."/>
            <person name="Caler E."/>
            <person name="Lorenzi H."/>
        </authorList>
    </citation>
    <scope>NUCLEOTIDE SEQUENCE</scope>
</reference>
<dbReference type="GO" id="GO:0046923">
    <property type="term" value="F:ER retention sequence binding"/>
    <property type="evidence" value="ECO:0007669"/>
    <property type="project" value="InterPro"/>
</dbReference>
<proteinExistence type="inferred from homology"/>
<dbReference type="GeneID" id="22910763"/>
<evidence type="ECO:0000256" key="4">
    <source>
        <dbReference type="ARBA" id="ARBA00022692"/>
    </source>
</evidence>
<keyword evidence="13" id="KW-1185">Reference proteome</keyword>
<evidence type="ECO:0000256" key="5">
    <source>
        <dbReference type="ARBA" id="ARBA00022824"/>
    </source>
</evidence>
<keyword evidence="6" id="KW-0931">ER-Golgi transport</keyword>
<evidence type="ECO:0000256" key="6">
    <source>
        <dbReference type="ARBA" id="ARBA00022892"/>
    </source>
</evidence>
<dbReference type="Proteomes" id="UP000019763">
    <property type="component" value="Unassembled WGS sequence"/>
</dbReference>
<dbReference type="GO" id="GO:0005789">
    <property type="term" value="C:endoplasmic reticulum membrane"/>
    <property type="evidence" value="ECO:0007669"/>
    <property type="project" value="UniProtKB-SubCell"/>
</dbReference>
<evidence type="ECO:0000256" key="7">
    <source>
        <dbReference type="ARBA" id="ARBA00022927"/>
    </source>
</evidence>
<dbReference type="GO" id="GO:0006621">
    <property type="term" value="P:protein retention in ER lumen"/>
    <property type="evidence" value="ECO:0007669"/>
    <property type="project" value="InterPro"/>
</dbReference>
<feature type="transmembrane region" description="Helical" evidence="11">
    <location>
        <begin position="6"/>
        <end position="22"/>
    </location>
</feature>
<evidence type="ECO:0000256" key="3">
    <source>
        <dbReference type="ARBA" id="ARBA00022448"/>
    </source>
</evidence>
<evidence type="ECO:0000256" key="2">
    <source>
        <dbReference type="ARBA" id="ARBA00010120"/>
    </source>
</evidence>
<protein>
    <submittedName>
        <fullName evidence="12">ER lumen protein retaining receptor</fullName>
    </submittedName>
</protein>
<dbReference type="EMBL" id="AFNH02000102">
    <property type="protein sequence ID" value="EZG83900.1"/>
    <property type="molecule type" value="Genomic_DNA"/>
</dbReference>
<dbReference type="eggNOG" id="ENOG502SBMX">
    <property type="taxonomic scope" value="Eukaryota"/>
</dbReference>
<comment type="caution">
    <text evidence="12">The sequence shown here is derived from an EMBL/GenBank/DDBJ whole genome shotgun (WGS) entry which is preliminary data.</text>
</comment>
<keyword evidence="4 11" id="KW-0812">Transmembrane</keyword>
<name>A0A023BCM1_GRENI</name>
<evidence type="ECO:0000256" key="11">
    <source>
        <dbReference type="SAM" id="Phobius"/>
    </source>
</evidence>
<evidence type="ECO:0000256" key="8">
    <source>
        <dbReference type="ARBA" id="ARBA00022989"/>
    </source>
</evidence>
<keyword evidence="10 12" id="KW-0675">Receptor</keyword>
<keyword evidence="5" id="KW-0256">Endoplasmic reticulum</keyword>
<sequence length="218" mass="23395">MLNLPFLAVYAVAEGLAAAALLKTLRVKRSAAGVSYQTLLAFAIGHLGSFLFALVLPVSVSTMAYAGASLLSALCLGLLIRVAFYHYCSTYQAQVDSFGKRVLPSAISEMVVADLSPLKQLSPNKQTQPPSEPVVRVHWLVLYVGTLAVAVSVECFRQHKQLGQTLSAMGSFSDCLLGLALIPQLSMMLRSDKTHVARAVGTAVLYWTAARAASFAFW</sequence>
<dbReference type="AlphaFoldDB" id="A0A023BCM1"/>
<dbReference type="VEuPathDB" id="CryptoDB:GNI_013830"/>
<evidence type="ECO:0000313" key="12">
    <source>
        <dbReference type="EMBL" id="EZG83900.1"/>
    </source>
</evidence>
<organism evidence="12 13">
    <name type="scientific">Gregarina niphandrodes</name>
    <name type="common">Septate eugregarine</name>
    <dbReference type="NCBI Taxonomy" id="110365"/>
    <lineage>
        <taxon>Eukaryota</taxon>
        <taxon>Sar</taxon>
        <taxon>Alveolata</taxon>
        <taxon>Apicomplexa</taxon>
        <taxon>Conoidasida</taxon>
        <taxon>Gregarinasina</taxon>
        <taxon>Eugregarinorida</taxon>
        <taxon>Gregarinidae</taxon>
        <taxon>Gregarina</taxon>
    </lineage>
</organism>
<keyword evidence="3" id="KW-0813">Transport</keyword>
<dbReference type="RefSeq" id="XP_011128899.1">
    <property type="nucleotide sequence ID" value="XM_011130597.1"/>
</dbReference>
<dbReference type="Pfam" id="PF00810">
    <property type="entry name" value="ER_lumen_recept"/>
    <property type="match status" value="1"/>
</dbReference>
<dbReference type="GO" id="GO:0015031">
    <property type="term" value="P:protein transport"/>
    <property type="evidence" value="ECO:0007669"/>
    <property type="project" value="UniProtKB-KW"/>
</dbReference>
<evidence type="ECO:0000256" key="1">
    <source>
        <dbReference type="ARBA" id="ARBA00004477"/>
    </source>
</evidence>
<feature type="transmembrane region" description="Helical" evidence="11">
    <location>
        <begin position="34"/>
        <end position="56"/>
    </location>
</feature>
<feature type="transmembrane region" description="Helical" evidence="11">
    <location>
        <begin position="62"/>
        <end position="84"/>
    </location>
</feature>
<comment type="similarity">
    <text evidence="2">Belongs to the ERD2 family.</text>
</comment>
<evidence type="ECO:0000256" key="10">
    <source>
        <dbReference type="ARBA" id="ARBA00023170"/>
    </source>
</evidence>
<accession>A0A023BCM1</accession>
<comment type="subcellular location">
    <subcellularLocation>
        <location evidence="1">Endoplasmic reticulum membrane</location>
        <topology evidence="1">Multi-pass membrane protein</topology>
    </subcellularLocation>
</comment>
<evidence type="ECO:0000256" key="9">
    <source>
        <dbReference type="ARBA" id="ARBA00023136"/>
    </source>
</evidence>
<keyword evidence="8 11" id="KW-1133">Transmembrane helix</keyword>
<keyword evidence="7" id="KW-0653">Protein transport</keyword>
<dbReference type="InterPro" id="IPR000133">
    <property type="entry name" value="ER_ret_rcpt"/>
</dbReference>
<keyword evidence="9 11" id="KW-0472">Membrane</keyword>